<dbReference type="EMBL" id="LAZR01058633">
    <property type="protein sequence ID" value="KKK69471.1"/>
    <property type="molecule type" value="Genomic_DNA"/>
</dbReference>
<organism evidence="1">
    <name type="scientific">marine sediment metagenome</name>
    <dbReference type="NCBI Taxonomy" id="412755"/>
    <lineage>
        <taxon>unclassified sequences</taxon>
        <taxon>metagenomes</taxon>
        <taxon>ecological metagenomes</taxon>
    </lineage>
</organism>
<reference evidence="1" key="1">
    <citation type="journal article" date="2015" name="Nature">
        <title>Complex archaea that bridge the gap between prokaryotes and eukaryotes.</title>
        <authorList>
            <person name="Spang A."/>
            <person name="Saw J.H."/>
            <person name="Jorgensen S.L."/>
            <person name="Zaremba-Niedzwiedzka K."/>
            <person name="Martijn J."/>
            <person name="Lind A.E."/>
            <person name="van Eijk R."/>
            <person name="Schleper C."/>
            <person name="Guy L."/>
            <person name="Ettema T.J."/>
        </authorList>
    </citation>
    <scope>NUCLEOTIDE SEQUENCE</scope>
</reference>
<comment type="caution">
    <text evidence="1">The sequence shown here is derived from an EMBL/GenBank/DDBJ whole genome shotgun (WGS) entry which is preliminary data.</text>
</comment>
<gene>
    <name evidence="1" type="ORF">LCGC14_2933700</name>
</gene>
<dbReference type="AlphaFoldDB" id="A0A0F9AB65"/>
<name>A0A0F9AB65_9ZZZZ</name>
<accession>A0A0F9AB65</accession>
<protein>
    <submittedName>
        <fullName evidence="1">Uncharacterized protein</fullName>
    </submittedName>
</protein>
<proteinExistence type="predicted"/>
<sequence>MAITRGTMLIAFARGAGWLHLEQYEQGEYVHHIWMTPAGRLVKFVLTMEGHVWSIEAQETWEPRSA</sequence>
<evidence type="ECO:0000313" key="1">
    <source>
        <dbReference type="EMBL" id="KKK69471.1"/>
    </source>
</evidence>